<keyword evidence="3" id="KW-1185">Reference proteome</keyword>
<evidence type="ECO:0000313" key="3">
    <source>
        <dbReference type="Proteomes" id="UP000268669"/>
    </source>
</evidence>
<reference evidence="2" key="1">
    <citation type="submission" date="2018-11" db="EMBL/GenBank/DDBJ databases">
        <title>FDA dAtabase for Regulatory Grade micrObial Sequences (FDA-ARGOS): Supporting development and validation of Infectious Disease Dx tests.</title>
        <authorList>
            <person name="Bliska J."/>
            <person name="Cleland M.-M."/>
            <person name="Tallon L."/>
            <person name="Sadzewicz L."/>
            <person name="Zhao X."/>
            <person name="Vavikolanu K."/>
            <person name="Mehta A."/>
            <person name="Aluvathingal J."/>
            <person name="Nadendla S."/>
            <person name="Yan Y."/>
            <person name="Sichtig H."/>
        </authorList>
    </citation>
    <scope>NUCLEOTIDE SEQUENCE [LARGE SCALE GENOMIC DNA]</scope>
    <source>
        <strain evidence="2">FDAARGOS_581</strain>
    </source>
</reference>
<accession>A0ABM7ALT9</accession>
<keyword evidence="1" id="KW-0812">Transmembrane</keyword>
<name>A0ABM7ALT9_YERPU</name>
<dbReference type="RefSeq" id="WP_071840288.1">
    <property type="nucleotide sequence ID" value="NZ_AP031363.1"/>
</dbReference>
<dbReference type="EMBL" id="CP033713">
    <property type="protein sequence ID" value="AYW93392.1"/>
    <property type="molecule type" value="Genomic_DNA"/>
</dbReference>
<keyword evidence="1" id="KW-1133">Transmembrane helix</keyword>
<gene>
    <name evidence="2" type="ORF">EGX47_20105</name>
</gene>
<sequence>MAIRKLTTGKWICGYYPNGRRGERLSDSLVTDFDKNAFAVYREQKPFRHYPIFSGGVFASGFLIALLIVTFSK</sequence>
<evidence type="ECO:0008006" key="4">
    <source>
        <dbReference type="Google" id="ProtNLM"/>
    </source>
</evidence>
<evidence type="ECO:0000256" key="1">
    <source>
        <dbReference type="SAM" id="Phobius"/>
    </source>
</evidence>
<organism evidence="2 3">
    <name type="scientific">Yersinia pseudotuberculosis</name>
    <dbReference type="NCBI Taxonomy" id="633"/>
    <lineage>
        <taxon>Bacteria</taxon>
        <taxon>Pseudomonadati</taxon>
        <taxon>Pseudomonadota</taxon>
        <taxon>Gammaproteobacteria</taxon>
        <taxon>Enterobacterales</taxon>
        <taxon>Yersiniaceae</taxon>
        <taxon>Yersinia</taxon>
    </lineage>
</organism>
<keyword evidence="1" id="KW-0472">Membrane</keyword>
<dbReference type="Proteomes" id="UP000268669">
    <property type="component" value="Chromosome"/>
</dbReference>
<proteinExistence type="predicted"/>
<feature type="transmembrane region" description="Helical" evidence="1">
    <location>
        <begin position="50"/>
        <end position="71"/>
    </location>
</feature>
<protein>
    <recommendedName>
        <fullName evidence="4">DUF5808 domain-containing protein</fullName>
    </recommendedName>
</protein>
<evidence type="ECO:0000313" key="2">
    <source>
        <dbReference type="EMBL" id="AYW93392.1"/>
    </source>
</evidence>